<evidence type="ECO:0000313" key="4">
    <source>
        <dbReference type="Proteomes" id="UP001551482"/>
    </source>
</evidence>
<keyword evidence="2" id="KW-0472">Membrane</keyword>
<evidence type="ECO:0000256" key="2">
    <source>
        <dbReference type="SAM" id="Phobius"/>
    </source>
</evidence>
<sequence length="363" mass="36421">MSAMNEDRGAAGGRSGDEMPDDGLPFELRRRLNDAVSDIRPAPDALDRLRAAVPARRRRRRAMVLTTVGTVAVLAVATPVVRTAVITDQTTQKSGTQADADSGENDVENANGNGADDDGEGNKDGHGSLGSSSSGKDDGDNPPASVSTLNTPSTPTALPTFGLIPTPPASVPSATAGPTITPTTATATVGPTGATTPPPAPACTVNDLEQGPATVLGSPGADGIAYGVVEIRNTSRRDCSIGGPGNVMVAAPPGNPPIQVSVIVHQSSDPAVRLPEVAAPTGPLTVRKGAAYEFQFAWQPTAGTGAGGSCTPGDPPGPPPPVPALGYALSDGGVKLAEVRLTAACGGVVYRTDVYLSGAYPKA</sequence>
<feature type="transmembrane region" description="Helical" evidence="2">
    <location>
        <begin position="62"/>
        <end position="81"/>
    </location>
</feature>
<feature type="region of interest" description="Disordered" evidence="1">
    <location>
        <begin position="1"/>
        <end position="25"/>
    </location>
</feature>
<gene>
    <name evidence="3" type="ORF">AB0C36_07355</name>
</gene>
<keyword evidence="2" id="KW-0812">Transmembrane</keyword>
<evidence type="ECO:0000313" key="3">
    <source>
        <dbReference type="EMBL" id="MEU8133311.1"/>
    </source>
</evidence>
<protein>
    <recommendedName>
        <fullName evidence="5">DUF4232 domain-containing protein</fullName>
    </recommendedName>
</protein>
<organism evidence="3 4">
    <name type="scientific">Streptodolium elevatio</name>
    <dbReference type="NCBI Taxonomy" id="3157996"/>
    <lineage>
        <taxon>Bacteria</taxon>
        <taxon>Bacillati</taxon>
        <taxon>Actinomycetota</taxon>
        <taxon>Actinomycetes</taxon>
        <taxon>Kitasatosporales</taxon>
        <taxon>Streptomycetaceae</taxon>
        <taxon>Streptodolium</taxon>
    </lineage>
</organism>
<feature type="compositionally biased region" description="Polar residues" evidence="1">
    <location>
        <begin position="89"/>
        <end position="99"/>
    </location>
</feature>
<keyword evidence="2" id="KW-1133">Transmembrane helix</keyword>
<feature type="region of interest" description="Disordered" evidence="1">
    <location>
        <begin position="89"/>
        <end position="180"/>
    </location>
</feature>
<comment type="caution">
    <text evidence="3">The sequence shown here is derived from an EMBL/GenBank/DDBJ whole genome shotgun (WGS) entry which is preliminary data.</text>
</comment>
<proteinExistence type="predicted"/>
<feature type="compositionally biased region" description="Low complexity" evidence="1">
    <location>
        <begin position="171"/>
        <end position="180"/>
    </location>
</feature>
<evidence type="ECO:0008006" key="5">
    <source>
        <dbReference type="Google" id="ProtNLM"/>
    </source>
</evidence>
<feature type="compositionally biased region" description="Polar residues" evidence="1">
    <location>
        <begin position="144"/>
        <end position="157"/>
    </location>
</feature>
<dbReference type="RefSeq" id="WP_358350574.1">
    <property type="nucleotide sequence ID" value="NZ_JBEZFP010000012.1"/>
</dbReference>
<dbReference type="Proteomes" id="UP001551482">
    <property type="component" value="Unassembled WGS sequence"/>
</dbReference>
<accession>A0ABV3DC96</accession>
<reference evidence="3 4" key="1">
    <citation type="submission" date="2024-06" db="EMBL/GenBank/DDBJ databases">
        <title>The Natural Products Discovery Center: Release of the First 8490 Sequenced Strains for Exploring Actinobacteria Biosynthetic Diversity.</title>
        <authorList>
            <person name="Kalkreuter E."/>
            <person name="Kautsar S.A."/>
            <person name="Yang D."/>
            <person name="Bader C.D."/>
            <person name="Teijaro C.N."/>
            <person name="Fluegel L."/>
            <person name="Davis C.M."/>
            <person name="Simpson J.R."/>
            <person name="Lauterbach L."/>
            <person name="Steele A.D."/>
            <person name="Gui C."/>
            <person name="Meng S."/>
            <person name="Li G."/>
            <person name="Viehrig K."/>
            <person name="Ye F."/>
            <person name="Su P."/>
            <person name="Kiefer A.F."/>
            <person name="Nichols A."/>
            <person name="Cepeda A.J."/>
            <person name="Yan W."/>
            <person name="Fan B."/>
            <person name="Jiang Y."/>
            <person name="Adhikari A."/>
            <person name="Zheng C.-J."/>
            <person name="Schuster L."/>
            <person name="Cowan T.M."/>
            <person name="Smanski M.J."/>
            <person name="Chevrette M.G."/>
            <person name="De Carvalho L.P.S."/>
            <person name="Shen B."/>
        </authorList>
    </citation>
    <scope>NUCLEOTIDE SEQUENCE [LARGE SCALE GENOMIC DNA]</scope>
    <source>
        <strain evidence="3 4">NPDC048946</strain>
    </source>
</reference>
<keyword evidence="4" id="KW-1185">Reference proteome</keyword>
<name>A0ABV3DC96_9ACTN</name>
<dbReference type="EMBL" id="JBEZFP010000012">
    <property type="protein sequence ID" value="MEU8133311.1"/>
    <property type="molecule type" value="Genomic_DNA"/>
</dbReference>
<evidence type="ECO:0000256" key="1">
    <source>
        <dbReference type="SAM" id="MobiDB-lite"/>
    </source>
</evidence>